<protein>
    <recommendedName>
        <fullName evidence="4">FeoB-associated Cys-rich membrane protein</fullName>
    </recommendedName>
</protein>
<keyword evidence="3" id="KW-1185">Reference proteome</keyword>
<dbReference type="OrthoDB" id="1079195at2"/>
<dbReference type="STRING" id="76123.AS203_07075"/>
<evidence type="ECO:0008006" key="4">
    <source>
        <dbReference type="Google" id="ProtNLM"/>
    </source>
</evidence>
<keyword evidence="1" id="KW-0812">Transmembrane</keyword>
<dbReference type="Proteomes" id="UP000056252">
    <property type="component" value="Chromosome"/>
</dbReference>
<dbReference type="KEGG" id="peo:AS203_07075"/>
<organism evidence="2 3">
    <name type="scientific">Hoylesella enoeca</name>
    <dbReference type="NCBI Taxonomy" id="76123"/>
    <lineage>
        <taxon>Bacteria</taxon>
        <taxon>Pseudomonadati</taxon>
        <taxon>Bacteroidota</taxon>
        <taxon>Bacteroidia</taxon>
        <taxon>Bacteroidales</taxon>
        <taxon>Prevotellaceae</taxon>
        <taxon>Hoylesella</taxon>
    </lineage>
</organism>
<gene>
    <name evidence="2" type="ORF">AS203_07075</name>
</gene>
<keyword evidence="1" id="KW-0472">Membrane</keyword>
<evidence type="ECO:0000256" key="1">
    <source>
        <dbReference type="SAM" id="Phobius"/>
    </source>
</evidence>
<evidence type="ECO:0000313" key="3">
    <source>
        <dbReference type="Proteomes" id="UP000056252"/>
    </source>
</evidence>
<reference evidence="3" key="1">
    <citation type="submission" date="2015-11" db="EMBL/GenBank/DDBJ databases">
        <authorList>
            <person name="Holder M.E."/>
            <person name="Ajami N.J."/>
            <person name="Petrosino J.F."/>
        </authorList>
    </citation>
    <scope>NUCLEOTIDE SEQUENCE [LARGE SCALE GENOMIC DNA]</scope>
    <source>
        <strain evidence="3">F0113</strain>
    </source>
</reference>
<dbReference type="RefSeq" id="WP_025066037.1">
    <property type="nucleotide sequence ID" value="NZ_CP013195.1"/>
</dbReference>
<sequence length="64" mass="7214">MAWQYVIIALVITACLFYIAHRLRRTIRSAGDPCSGCSGCALHDQMVKKHGRAKKIRQCPNKKV</sequence>
<feature type="transmembrane region" description="Helical" evidence="1">
    <location>
        <begin position="6"/>
        <end position="23"/>
    </location>
</feature>
<proteinExistence type="predicted"/>
<evidence type="ECO:0000313" key="2">
    <source>
        <dbReference type="EMBL" id="ALO48872.1"/>
    </source>
</evidence>
<name>A0A0S2KKN7_9BACT</name>
<keyword evidence="1" id="KW-1133">Transmembrane helix</keyword>
<accession>A0A0S2KKN7</accession>
<dbReference type="AlphaFoldDB" id="A0A0S2KKN7"/>
<dbReference type="EMBL" id="CP013195">
    <property type="protein sequence ID" value="ALO48872.1"/>
    <property type="molecule type" value="Genomic_DNA"/>
</dbReference>